<sequence length="376" mass="39944">MGFLVGLGAALAGNVVIGTGQCLQKYALTKLEKEWEAQRAQQLEGGSGYSDSVSYTAYPNLRSRGNSVGSRDDTSKNATRGGPRPRYTSWHWVVGLAMNYAGEMFGNSVALSYLSAAAVAPLGIVSVAVNLILAERFLGERITANQRFGLTVVAAGVLCILAVAPRRAAASDASQFVEIVARSGILKLLGAAAAVQAVLVSVIRAGRRTLFLYVLAASLFGAMNVMAAKLLTTYVRLRMTFPKLLNPADVAVYGAVGAAQARPLIASITAPQTAAVIVAVGSVVGQETFRQQALGRFPPTQFQPVFFATYNVVATLASLVLFRELDGWTHALVFFSAFFVGIALIVYGARFLQKAQAVVLPSHIKLRKDNLGLKTQ</sequence>
<dbReference type="PANTHER" id="PTHR12570:SF85">
    <property type="entry name" value="DUF803 DOMAIN MEMBRANE PROTEIN (AFU_ORTHOLOGUE AFUA_1G15880)"/>
    <property type="match status" value="1"/>
</dbReference>
<feature type="transmembrane region" description="Helical" evidence="6">
    <location>
        <begin position="305"/>
        <end position="322"/>
    </location>
</feature>
<feature type="transmembrane region" description="Helical" evidence="6">
    <location>
        <begin position="110"/>
        <end position="133"/>
    </location>
</feature>
<evidence type="ECO:0000256" key="6">
    <source>
        <dbReference type="SAM" id="Phobius"/>
    </source>
</evidence>
<protein>
    <recommendedName>
        <fullName evidence="9">DUF803-domain-containing protein</fullName>
    </recommendedName>
</protein>
<name>A0A2G5BDT8_COERN</name>
<gene>
    <name evidence="7" type="ORF">COEREDRAFT_80854</name>
</gene>
<evidence type="ECO:0000256" key="1">
    <source>
        <dbReference type="ARBA" id="ARBA00004141"/>
    </source>
</evidence>
<evidence type="ECO:0008006" key="9">
    <source>
        <dbReference type="Google" id="ProtNLM"/>
    </source>
</evidence>
<keyword evidence="8" id="KW-1185">Reference proteome</keyword>
<dbReference type="OrthoDB" id="165382at2759"/>
<evidence type="ECO:0000313" key="7">
    <source>
        <dbReference type="EMBL" id="PIA17173.1"/>
    </source>
</evidence>
<feature type="transmembrane region" description="Helical" evidence="6">
    <location>
        <begin position="145"/>
        <end position="164"/>
    </location>
</feature>
<dbReference type="EMBL" id="KZ303496">
    <property type="protein sequence ID" value="PIA17173.1"/>
    <property type="molecule type" value="Genomic_DNA"/>
</dbReference>
<feature type="transmembrane region" description="Helical" evidence="6">
    <location>
        <begin position="264"/>
        <end position="284"/>
    </location>
</feature>
<dbReference type="GO" id="GO:0015095">
    <property type="term" value="F:magnesium ion transmembrane transporter activity"/>
    <property type="evidence" value="ECO:0007669"/>
    <property type="project" value="InterPro"/>
</dbReference>
<dbReference type="AlphaFoldDB" id="A0A2G5BDT8"/>
<dbReference type="Pfam" id="PF05653">
    <property type="entry name" value="Mg_trans_NIPA"/>
    <property type="match status" value="1"/>
</dbReference>
<dbReference type="GO" id="GO:0016020">
    <property type="term" value="C:membrane"/>
    <property type="evidence" value="ECO:0007669"/>
    <property type="project" value="UniProtKB-SubCell"/>
</dbReference>
<keyword evidence="4 6" id="KW-0472">Membrane</keyword>
<evidence type="ECO:0000256" key="4">
    <source>
        <dbReference type="ARBA" id="ARBA00023136"/>
    </source>
</evidence>
<dbReference type="InterPro" id="IPR008521">
    <property type="entry name" value="Mg_trans_NIPA"/>
</dbReference>
<dbReference type="SUPFAM" id="SSF103481">
    <property type="entry name" value="Multidrug resistance efflux transporter EmrE"/>
    <property type="match status" value="1"/>
</dbReference>
<accession>A0A2G5BDT8</accession>
<evidence type="ECO:0000256" key="2">
    <source>
        <dbReference type="ARBA" id="ARBA00022692"/>
    </source>
</evidence>
<organism evidence="7 8">
    <name type="scientific">Coemansia reversa (strain ATCC 12441 / NRRL 1564)</name>
    <dbReference type="NCBI Taxonomy" id="763665"/>
    <lineage>
        <taxon>Eukaryota</taxon>
        <taxon>Fungi</taxon>
        <taxon>Fungi incertae sedis</taxon>
        <taxon>Zoopagomycota</taxon>
        <taxon>Kickxellomycotina</taxon>
        <taxon>Kickxellomycetes</taxon>
        <taxon>Kickxellales</taxon>
        <taxon>Kickxellaceae</taxon>
        <taxon>Coemansia</taxon>
    </lineage>
</organism>
<dbReference type="PANTHER" id="PTHR12570">
    <property type="match status" value="1"/>
</dbReference>
<dbReference type="InterPro" id="IPR037185">
    <property type="entry name" value="EmrE-like"/>
</dbReference>
<dbReference type="Proteomes" id="UP000242474">
    <property type="component" value="Unassembled WGS sequence"/>
</dbReference>
<feature type="region of interest" description="Disordered" evidence="5">
    <location>
        <begin position="60"/>
        <end position="82"/>
    </location>
</feature>
<feature type="transmembrane region" description="Helical" evidence="6">
    <location>
        <begin position="210"/>
        <end position="231"/>
    </location>
</feature>
<proteinExistence type="predicted"/>
<evidence type="ECO:0000256" key="3">
    <source>
        <dbReference type="ARBA" id="ARBA00022989"/>
    </source>
</evidence>
<evidence type="ECO:0000256" key="5">
    <source>
        <dbReference type="SAM" id="MobiDB-lite"/>
    </source>
</evidence>
<reference evidence="7 8" key="1">
    <citation type="journal article" date="2015" name="Genome Biol. Evol.">
        <title>Phylogenomic analyses indicate that early fungi evolved digesting cell walls of algal ancestors of land plants.</title>
        <authorList>
            <person name="Chang Y."/>
            <person name="Wang S."/>
            <person name="Sekimoto S."/>
            <person name="Aerts A.L."/>
            <person name="Choi C."/>
            <person name="Clum A."/>
            <person name="LaButti K.M."/>
            <person name="Lindquist E.A."/>
            <person name="Yee Ngan C."/>
            <person name="Ohm R.A."/>
            <person name="Salamov A.A."/>
            <person name="Grigoriev I.V."/>
            <person name="Spatafora J.W."/>
            <person name="Berbee M.L."/>
        </authorList>
    </citation>
    <scope>NUCLEOTIDE SEQUENCE [LARGE SCALE GENOMIC DNA]</scope>
    <source>
        <strain evidence="7 8">NRRL 1564</strain>
    </source>
</reference>
<feature type="transmembrane region" description="Helical" evidence="6">
    <location>
        <begin position="328"/>
        <end position="347"/>
    </location>
</feature>
<keyword evidence="2 6" id="KW-0812">Transmembrane</keyword>
<keyword evidence="3 6" id="KW-1133">Transmembrane helix</keyword>
<comment type="subcellular location">
    <subcellularLocation>
        <location evidence="1">Membrane</location>
        <topology evidence="1">Multi-pass membrane protein</topology>
    </subcellularLocation>
</comment>
<feature type="transmembrane region" description="Helical" evidence="6">
    <location>
        <begin position="184"/>
        <end position="203"/>
    </location>
</feature>
<feature type="compositionally biased region" description="Polar residues" evidence="5">
    <location>
        <begin position="60"/>
        <end position="69"/>
    </location>
</feature>
<evidence type="ECO:0000313" key="8">
    <source>
        <dbReference type="Proteomes" id="UP000242474"/>
    </source>
</evidence>
<dbReference type="Gene3D" id="1.10.3730.20">
    <property type="match status" value="1"/>
</dbReference>